<proteinExistence type="predicted"/>
<dbReference type="PANTHER" id="PTHR36983:SF2">
    <property type="entry name" value="DNAJ HOMOLOG SUBFAMILY C MEMBER 13"/>
    <property type="match status" value="1"/>
</dbReference>
<dbReference type="GO" id="GO:0007032">
    <property type="term" value="P:endosome organization"/>
    <property type="evidence" value="ECO:0007669"/>
    <property type="project" value="InterPro"/>
</dbReference>
<name>A0A6G1DHK4_9ORYZ</name>
<evidence type="ECO:0000259" key="1">
    <source>
        <dbReference type="Pfam" id="PF19432"/>
    </source>
</evidence>
<evidence type="ECO:0000313" key="2">
    <source>
        <dbReference type="EMBL" id="KAF0912078.1"/>
    </source>
</evidence>
<keyword evidence="3" id="KW-1185">Reference proteome</keyword>
<dbReference type="OrthoDB" id="1687581at2759"/>
<sequence>MDFASRHAISAPAAVAEASLSSPRASSSATAAEEPEYLARYFVVKHSWRGRYRWILCIASSGLVTLDTATLAVTNSYDAAFSFDHAAPESNAAEFTLSVCTDARGKFKALRFSSPLRAGILTELHCLCPVHPVVEFPVIHLRHRTHEIDEDKEAMMQAPSSKF</sequence>
<protein>
    <recommendedName>
        <fullName evidence="1">DnaJ homologue subfamily C GRV2/DNAJC13 N-terminal domain-containing protein</fullName>
    </recommendedName>
</protein>
<feature type="domain" description="DnaJ homologue subfamily C GRV2/DNAJC13 N-terminal" evidence="1">
    <location>
        <begin position="40"/>
        <end position="124"/>
    </location>
</feature>
<accession>A0A6G1DHK4</accession>
<reference evidence="2 3" key="1">
    <citation type="submission" date="2019-11" db="EMBL/GenBank/DDBJ databases">
        <title>Whole genome sequence of Oryza granulata.</title>
        <authorList>
            <person name="Li W."/>
        </authorList>
    </citation>
    <scope>NUCLEOTIDE SEQUENCE [LARGE SCALE GENOMIC DNA]</scope>
    <source>
        <strain evidence="3">cv. Menghai</strain>
        <tissue evidence="2">Leaf</tissue>
    </source>
</reference>
<dbReference type="AlphaFoldDB" id="A0A6G1DHK4"/>
<dbReference type="Pfam" id="PF19432">
    <property type="entry name" value="RME-8_N"/>
    <property type="match status" value="1"/>
</dbReference>
<dbReference type="InterPro" id="IPR045802">
    <property type="entry name" value="GRV2/DNAJC13_N"/>
</dbReference>
<dbReference type="Proteomes" id="UP000479710">
    <property type="component" value="Unassembled WGS sequence"/>
</dbReference>
<dbReference type="PANTHER" id="PTHR36983">
    <property type="entry name" value="DNAJ HOMOLOG SUBFAMILY C MEMBER 13"/>
    <property type="match status" value="1"/>
</dbReference>
<dbReference type="GO" id="GO:0010008">
    <property type="term" value="C:endosome membrane"/>
    <property type="evidence" value="ECO:0007669"/>
    <property type="project" value="TreeGrafter"/>
</dbReference>
<organism evidence="2 3">
    <name type="scientific">Oryza meyeriana var. granulata</name>
    <dbReference type="NCBI Taxonomy" id="110450"/>
    <lineage>
        <taxon>Eukaryota</taxon>
        <taxon>Viridiplantae</taxon>
        <taxon>Streptophyta</taxon>
        <taxon>Embryophyta</taxon>
        <taxon>Tracheophyta</taxon>
        <taxon>Spermatophyta</taxon>
        <taxon>Magnoliopsida</taxon>
        <taxon>Liliopsida</taxon>
        <taxon>Poales</taxon>
        <taxon>Poaceae</taxon>
        <taxon>BOP clade</taxon>
        <taxon>Oryzoideae</taxon>
        <taxon>Oryzeae</taxon>
        <taxon>Oryzinae</taxon>
        <taxon>Oryza</taxon>
        <taxon>Oryza meyeriana</taxon>
    </lineage>
</organism>
<evidence type="ECO:0000313" key="3">
    <source>
        <dbReference type="Proteomes" id="UP000479710"/>
    </source>
</evidence>
<comment type="caution">
    <text evidence="2">The sequence shown here is derived from an EMBL/GenBank/DDBJ whole genome shotgun (WGS) entry which is preliminary data.</text>
</comment>
<gene>
    <name evidence="2" type="ORF">E2562_012977</name>
</gene>
<dbReference type="EMBL" id="SPHZ02000006">
    <property type="protein sequence ID" value="KAF0912078.1"/>
    <property type="molecule type" value="Genomic_DNA"/>
</dbReference>
<dbReference type="GO" id="GO:0006898">
    <property type="term" value="P:receptor-mediated endocytosis"/>
    <property type="evidence" value="ECO:0007669"/>
    <property type="project" value="TreeGrafter"/>
</dbReference>
<dbReference type="GO" id="GO:2000641">
    <property type="term" value="P:regulation of early endosome to late endosome transport"/>
    <property type="evidence" value="ECO:0007669"/>
    <property type="project" value="InterPro"/>
</dbReference>
<dbReference type="InterPro" id="IPR044978">
    <property type="entry name" value="GRV2/DNAJC13"/>
</dbReference>